<evidence type="ECO:0000256" key="4">
    <source>
        <dbReference type="ARBA" id="ARBA00023136"/>
    </source>
</evidence>
<dbReference type="InterPro" id="IPR011701">
    <property type="entry name" value="MFS"/>
</dbReference>
<feature type="transmembrane region" description="Helical" evidence="5">
    <location>
        <begin position="324"/>
        <end position="344"/>
    </location>
</feature>
<evidence type="ECO:0000256" key="1">
    <source>
        <dbReference type="ARBA" id="ARBA00004651"/>
    </source>
</evidence>
<dbReference type="PANTHER" id="PTHR11662:SF450">
    <property type="entry name" value="BLR1003 PROTEIN"/>
    <property type="match status" value="1"/>
</dbReference>
<evidence type="ECO:0000256" key="5">
    <source>
        <dbReference type="SAM" id="Phobius"/>
    </source>
</evidence>
<dbReference type="InterPro" id="IPR020846">
    <property type="entry name" value="MFS_dom"/>
</dbReference>
<feature type="transmembrane region" description="Helical" evidence="5">
    <location>
        <begin position="135"/>
        <end position="155"/>
    </location>
</feature>
<dbReference type="Pfam" id="PF07690">
    <property type="entry name" value="MFS_1"/>
    <property type="match status" value="1"/>
</dbReference>
<feature type="transmembrane region" description="Helical" evidence="5">
    <location>
        <begin position="418"/>
        <end position="438"/>
    </location>
</feature>
<dbReference type="RefSeq" id="WP_159542088.1">
    <property type="nucleotide sequence ID" value="NZ_CP047156.1"/>
</dbReference>
<keyword evidence="2 5" id="KW-0812">Transmembrane</keyword>
<name>A0A7L4YJN2_9ACTN</name>
<reference evidence="7 8" key="1">
    <citation type="journal article" date="2018" name="Int. J. Syst. Evol. Microbiol.">
        <title>Epidermidibacterium keratini gen. nov., sp. nov., a member of the family Sporichthyaceae, isolated from keratin epidermis.</title>
        <authorList>
            <person name="Lee D.G."/>
            <person name="Trujillo M.E."/>
            <person name="Kang S."/>
            <person name="Nam J.J."/>
            <person name="Kim Y.J."/>
        </authorList>
    </citation>
    <scope>NUCLEOTIDE SEQUENCE [LARGE SCALE GENOMIC DNA]</scope>
    <source>
        <strain evidence="7 8">EPI-7</strain>
    </source>
</reference>
<dbReference type="SUPFAM" id="SSF103473">
    <property type="entry name" value="MFS general substrate transporter"/>
    <property type="match status" value="1"/>
</dbReference>
<feature type="domain" description="Major facilitator superfamily (MFS) profile" evidence="6">
    <location>
        <begin position="39"/>
        <end position="442"/>
    </location>
</feature>
<dbReference type="GO" id="GO:0005886">
    <property type="term" value="C:plasma membrane"/>
    <property type="evidence" value="ECO:0007669"/>
    <property type="project" value="UniProtKB-SubCell"/>
</dbReference>
<dbReference type="KEGG" id="eke:EK0264_01020"/>
<feature type="transmembrane region" description="Helical" evidence="5">
    <location>
        <begin position="383"/>
        <end position="406"/>
    </location>
</feature>
<evidence type="ECO:0000259" key="6">
    <source>
        <dbReference type="PROSITE" id="PS50850"/>
    </source>
</evidence>
<protein>
    <submittedName>
        <fullName evidence="7">MFS transporter</fullName>
    </submittedName>
</protein>
<comment type="subcellular location">
    <subcellularLocation>
        <location evidence="1">Cell membrane</location>
        <topology evidence="1">Multi-pass membrane protein</topology>
    </subcellularLocation>
</comment>
<feature type="transmembrane region" description="Helical" evidence="5">
    <location>
        <begin position="292"/>
        <end position="312"/>
    </location>
</feature>
<accession>A0A7L4YJN2</accession>
<keyword evidence="8" id="KW-1185">Reference proteome</keyword>
<evidence type="ECO:0000256" key="2">
    <source>
        <dbReference type="ARBA" id="ARBA00022692"/>
    </source>
</evidence>
<proteinExistence type="predicted"/>
<dbReference type="Proteomes" id="UP000463857">
    <property type="component" value="Chromosome"/>
</dbReference>
<feature type="transmembrane region" description="Helical" evidence="5">
    <location>
        <begin position="162"/>
        <end position="187"/>
    </location>
</feature>
<feature type="transmembrane region" description="Helical" evidence="5">
    <location>
        <begin position="104"/>
        <end position="129"/>
    </location>
</feature>
<evidence type="ECO:0000313" key="7">
    <source>
        <dbReference type="EMBL" id="QHB99018.1"/>
    </source>
</evidence>
<keyword evidence="4 5" id="KW-0472">Membrane</keyword>
<dbReference type="AlphaFoldDB" id="A0A7L4YJN2"/>
<dbReference type="InParanoid" id="A0A7L4YJN2"/>
<keyword evidence="3 5" id="KW-1133">Transmembrane helix</keyword>
<dbReference type="EMBL" id="CP047156">
    <property type="protein sequence ID" value="QHB99018.1"/>
    <property type="molecule type" value="Genomic_DNA"/>
</dbReference>
<evidence type="ECO:0000313" key="8">
    <source>
        <dbReference type="Proteomes" id="UP000463857"/>
    </source>
</evidence>
<feature type="transmembrane region" description="Helical" evidence="5">
    <location>
        <begin position="77"/>
        <end position="97"/>
    </location>
</feature>
<gene>
    <name evidence="7" type="ORF">EK0264_01020</name>
</gene>
<dbReference type="GO" id="GO:0022857">
    <property type="term" value="F:transmembrane transporter activity"/>
    <property type="evidence" value="ECO:0007669"/>
    <property type="project" value="InterPro"/>
</dbReference>
<evidence type="ECO:0000256" key="3">
    <source>
        <dbReference type="ARBA" id="ARBA00022989"/>
    </source>
</evidence>
<feature type="transmembrane region" description="Helical" evidence="5">
    <location>
        <begin position="36"/>
        <end position="57"/>
    </location>
</feature>
<sequence>MSAQTQIKPPPDVAVATTLHTAAPPSTTRRASRRRAWAIVFMLFVLMMINFADKAVLGLAVAPISAELGISNTQVGALQSLFFAFFVVSAVGAGFLANRVQCRWILVVMTLLWTLSMAPVAAVASYGVLIASRSLLGFAEGPTIPITQHAAFKWFDNRERNLVAGIIQSGAAVGVIVASPVLTWIIVTHGWQAGFGVLAVASLVWALVWLVIGREGPSDAREVAEKDTSRSIPLLEGRSVPFRSILTTGTWIACVLAGFVVQWNSALMTTWLPKYLTSLGYTPSQTGVLNTLPWIVIGVIFLAQPTLSRYLAGRGISSRVHRGYLPAAMVLLSAAALFAFPYVGSPTAKLALITVAFSFCMVMAVVMVAVAAEITPTRQRGGVFGLMSALATLGAVISPTVAGWFLDGAANPIDGFNQTFLLTASLLLIAGVGAALLIRPERDAARLASLARPIAESTTR</sequence>
<dbReference type="OrthoDB" id="4474610at2"/>
<dbReference type="InterPro" id="IPR050382">
    <property type="entry name" value="MFS_Na/Anion_cotransporter"/>
</dbReference>
<feature type="transmembrane region" description="Helical" evidence="5">
    <location>
        <begin position="350"/>
        <end position="371"/>
    </location>
</feature>
<dbReference type="Gene3D" id="1.20.1250.20">
    <property type="entry name" value="MFS general substrate transporter like domains"/>
    <property type="match status" value="2"/>
</dbReference>
<dbReference type="InterPro" id="IPR036259">
    <property type="entry name" value="MFS_trans_sf"/>
</dbReference>
<dbReference type="PANTHER" id="PTHR11662">
    <property type="entry name" value="SOLUTE CARRIER FAMILY 17"/>
    <property type="match status" value="1"/>
</dbReference>
<feature type="transmembrane region" description="Helical" evidence="5">
    <location>
        <begin position="193"/>
        <end position="212"/>
    </location>
</feature>
<dbReference type="PROSITE" id="PS50850">
    <property type="entry name" value="MFS"/>
    <property type="match status" value="1"/>
</dbReference>
<organism evidence="7 8">
    <name type="scientific">Epidermidibacterium keratini</name>
    <dbReference type="NCBI Taxonomy" id="1891644"/>
    <lineage>
        <taxon>Bacteria</taxon>
        <taxon>Bacillati</taxon>
        <taxon>Actinomycetota</taxon>
        <taxon>Actinomycetes</taxon>
        <taxon>Sporichthyales</taxon>
        <taxon>Sporichthyaceae</taxon>
        <taxon>Epidermidibacterium</taxon>
    </lineage>
</organism>